<proteinExistence type="predicted"/>
<protein>
    <recommendedName>
        <fullName evidence="2">protein-serine/threonine phosphatase</fullName>
        <ecNumber evidence="2">3.1.3.16</ecNumber>
    </recommendedName>
</protein>
<gene>
    <name evidence="7" type="ORF">A2U01_0009151</name>
</gene>
<comment type="catalytic activity">
    <reaction evidence="5">
        <text>O-phospho-L-seryl-[protein] + H2O = L-seryl-[protein] + phosphate</text>
        <dbReference type="Rhea" id="RHEA:20629"/>
        <dbReference type="Rhea" id="RHEA-COMP:9863"/>
        <dbReference type="Rhea" id="RHEA-COMP:11604"/>
        <dbReference type="ChEBI" id="CHEBI:15377"/>
        <dbReference type="ChEBI" id="CHEBI:29999"/>
        <dbReference type="ChEBI" id="CHEBI:43474"/>
        <dbReference type="ChEBI" id="CHEBI:83421"/>
        <dbReference type="EC" id="3.1.3.16"/>
    </reaction>
</comment>
<evidence type="ECO:0000256" key="3">
    <source>
        <dbReference type="ARBA" id="ARBA00022801"/>
    </source>
</evidence>
<reference evidence="7 8" key="1">
    <citation type="journal article" date="2018" name="Front. Plant Sci.">
        <title>Red Clover (Trifolium pratense) and Zigzag Clover (T. medium) - A Picture of Genomic Similarities and Differences.</title>
        <authorList>
            <person name="Dluhosova J."/>
            <person name="Istvanek J."/>
            <person name="Nedelnik J."/>
            <person name="Repkova J."/>
        </authorList>
    </citation>
    <scope>NUCLEOTIDE SEQUENCE [LARGE SCALE GENOMIC DNA]</scope>
    <source>
        <strain evidence="8">cv. 10/8</strain>
        <tissue evidence="7">Leaf</tissue>
    </source>
</reference>
<dbReference type="PANTHER" id="PTHR23081">
    <property type="entry name" value="RNA POLYMERASE II CTD PHOSPHATASE"/>
    <property type="match status" value="1"/>
</dbReference>
<evidence type="ECO:0000313" key="7">
    <source>
        <dbReference type="EMBL" id="MCH88267.1"/>
    </source>
</evidence>
<evidence type="ECO:0000256" key="4">
    <source>
        <dbReference type="ARBA" id="ARBA00023242"/>
    </source>
</evidence>
<organism evidence="7 8">
    <name type="scientific">Trifolium medium</name>
    <dbReference type="NCBI Taxonomy" id="97028"/>
    <lineage>
        <taxon>Eukaryota</taxon>
        <taxon>Viridiplantae</taxon>
        <taxon>Streptophyta</taxon>
        <taxon>Embryophyta</taxon>
        <taxon>Tracheophyta</taxon>
        <taxon>Spermatophyta</taxon>
        <taxon>Magnoliopsida</taxon>
        <taxon>eudicotyledons</taxon>
        <taxon>Gunneridae</taxon>
        <taxon>Pentapetalae</taxon>
        <taxon>rosids</taxon>
        <taxon>fabids</taxon>
        <taxon>Fabales</taxon>
        <taxon>Fabaceae</taxon>
        <taxon>Papilionoideae</taxon>
        <taxon>50 kb inversion clade</taxon>
        <taxon>NPAAA clade</taxon>
        <taxon>Hologalegina</taxon>
        <taxon>IRL clade</taxon>
        <taxon>Trifolieae</taxon>
        <taxon>Trifolium</taxon>
    </lineage>
</organism>
<dbReference type="Proteomes" id="UP000265520">
    <property type="component" value="Unassembled WGS sequence"/>
</dbReference>
<dbReference type="EC" id="3.1.3.16" evidence="2"/>
<evidence type="ECO:0000313" key="8">
    <source>
        <dbReference type="Proteomes" id="UP000265520"/>
    </source>
</evidence>
<evidence type="ECO:0000256" key="6">
    <source>
        <dbReference type="ARBA" id="ARBA00048336"/>
    </source>
</evidence>
<sequence>VAESSVVKVDGCTHPGSFGDLCICCGQNLDGESGVTFGYIHKGLRLHDEEISRLRNTEMKKFLYSKKLFLVLDLDHTLLNTTILGQLSSEELHLLNETDSLEGIGQPMCFSFGN</sequence>
<comment type="catalytic activity">
    <reaction evidence="6">
        <text>O-phospho-L-threonyl-[protein] + H2O = L-threonyl-[protein] + phosphate</text>
        <dbReference type="Rhea" id="RHEA:47004"/>
        <dbReference type="Rhea" id="RHEA-COMP:11060"/>
        <dbReference type="Rhea" id="RHEA-COMP:11605"/>
        <dbReference type="ChEBI" id="CHEBI:15377"/>
        <dbReference type="ChEBI" id="CHEBI:30013"/>
        <dbReference type="ChEBI" id="CHEBI:43474"/>
        <dbReference type="ChEBI" id="CHEBI:61977"/>
        <dbReference type="EC" id="3.1.3.16"/>
    </reaction>
</comment>
<comment type="caution">
    <text evidence="7">The sequence shown here is derived from an EMBL/GenBank/DDBJ whole genome shotgun (WGS) entry which is preliminary data.</text>
</comment>
<evidence type="ECO:0000256" key="2">
    <source>
        <dbReference type="ARBA" id="ARBA00013081"/>
    </source>
</evidence>
<dbReference type="PANTHER" id="PTHR23081:SF36">
    <property type="entry name" value="RNA POLYMERASE II SUBUNIT A C-TERMINAL DOMAIN PHOSPHATASE"/>
    <property type="match status" value="1"/>
</dbReference>
<evidence type="ECO:0000256" key="1">
    <source>
        <dbReference type="ARBA" id="ARBA00004123"/>
    </source>
</evidence>
<name>A0A392ML99_9FABA</name>
<accession>A0A392ML99</accession>
<dbReference type="InterPro" id="IPR039189">
    <property type="entry name" value="Fcp1"/>
</dbReference>
<dbReference type="InterPro" id="IPR023214">
    <property type="entry name" value="HAD_sf"/>
</dbReference>
<evidence type="ECO:0000256" key="5">
    <source>
        <dbReference type="ARBA" id="ARBA00047761"/>
    </source>
</evidence>
<dbReference type="GO" id="GO:0008420">
    <property type="term" value="F:RNA polymerase II CTD heptapeptide repeat phosphatase activity"/>
    <property type="evidence" value="ECO:0007669"/>
    <property type="project" value="InterPro"/>
</dbReference>
<dbReference type="GO" id="GO:0005634">
    <property type="term" value="C:nucleus"/>
    <property type="evidence" value="ECO:0007669"/>
    <property type="project" value="UniProtKB-SubCell"/>
</dbReference>
<dbReference type="EMBL" id="LXQA010013834">
    <property type="protein sequence ID" value="MCH88267.1"/>
    <property type="molecule type" value="Genomic_DNA"/>
</dbReference>
<comment type="subcellular location">
    <subcellularLocation>
        <location evidence="1">Nucleus</location>
    </subcellularLocation>
</comment>
<keyword evidence="4" id="KW-0539">Nucleus</keyword>
<dbReference type="AlphaFoldDB" id="A0A392ML99"/>
<keyword evidence="3" id="KW-0378">Hydrolase</keyword>
<feature type="non-terminal residue" evidence="7">
    <location>
        <position position="1"/>
    </location>
</feature>
<keyword evidence="8" id="KW-1185">Reference proteome</keyword>
<dbReference type="Gene3D" id="3.40.50.1000">
    <property type="entry name" value="HAD superfamily/HAD-like"/>
    <property type="match status" value="1"/>
</dbReference>